<comment type="similarity">
    <text evidence="1">Belongs to the Gfa family.</text>
</comment>
<dbReference type="InterPro" id="IPR006913">
    <property type="entry name" value="CENP-V/GFA"/>
</dbReference>
<evidence type="ECO:0000256" key="2">
    <source>
        <dbReference type="ARBA" id="ARBA00022723"/>
    </source>
</evidence>
<evidence type="ECO:0000259" key="5">
    <source>
        <dbReference type="PROSITE" id="PS51891"/>
    </source>
</evidence>
<organism evidence="6 7">
    <name type="scientific">Paraphaeosphaeria sporulosa</name>
    <dbReference type="NCBI Taxonomy" id="1460663"/>
    <lineage>
        <taxon>Eukaryota</taxon>
        <taxon>Fungi</taxon>
        <taxon>Dikarya</taxon>
        <taxon>Ascomycota</taxon>
        <taxon>Pezizomycotina</taxon>
        <taxon>Dothideomycetes</taxon>
        <taxon>Pleosporomycetidae</taxon>
        <taxon>Pleosporales</taxon>
        <taxon>Massarineae</taxon>
        <taxon>Didymosphaeriaceae</taxon>
        <taxon>Paraphaeosphaeria</taxon>
    </lineage>
</organism>
<feature type="non-terminal residue" evidence="6">
    <location>
        <position position="137"/>
    </location>
</feature>
<evidence type="ECO:0000256" key="4">
    <source>
        <dbReference type="ARBA" id="ARBA00023239"/>
    </source>
</evidence>
<feature type="domain" description="CENP-V/GFA" evidence="5">
    <location>
        <begin position="3"/>
        <end position="124"/>
    </location>
</feature>
<keyword evidence="4" id="KW-0456">Lyase</keyword>
<keyword evidence="2" id="KW-0479">Metal-binding</keyword>
<evidence type="ECO:0000313" key="7">
    <source>
        <dbReference type="Proteomes" id="UP000077069"/>
    </source>
</evidence>
<dbReference type="Proteomes" id="UP000077069">
    <property type="component" value="Unassembled WGS sequence"/>
</dbReference>
<gene>
    <name evidence="6" type="ORF">CC84DRAFT_1132473</name>
</gene>
<reference evidence="6 7" key="1">
    <citation type="submission" date="2016-05" db="EMBL/GenBank/DDBJ databases">
        <title>Comparative analysis of secretome profiles of manganese(II)-oxidizing ascomycete fungi.</title>
        <authorList>
            <consortium name="DOE Joint Genome Institute"/>
            <person name="Zeiner C.A."/>
            <person name="Purvine S.O."/>
            <person name="Zink E.M."/>
            <person name="Wu S."/>
            <person name="Pasa-Tolic L."/>
            <person name="Chaput D.L."/>
            <person name="Haridas S."/>
            <person name="Grigoriev I.V."/>
            <person name="Santelli C.M."/>
            <person name="Hansel C.M."/>
        </authorList>
    </citation>
    <scope>NUCLEOTIDE SEQUENCE [LARGE SCALE GENOMIC DNA]</scope>
    <source>
        <strain evidence="6 7">AP3s5-JAC2a</strain>
    </source>
</reference>
<dbReference type="OrthoDB" id="406544at2759"/>
<protein>
    <submittedName>
        <fullName evidence="6">DUF636 domain protein</fullName>
    </submittedName>
</protein>
<dbReference type="Gene3D" id="3.90.1590.10">
    <property type="entry name" value="glutathione-dependent formaldehyde- activating enzyme (gfa)"/>
    <property type="match status" value="1"/>
</dbReference>
<proteinExistence type="inferred from homology"/>
<dbReference type="RefSeq" id="XP_018029016.1">
    <property type="nucleotide sequence ID" value="XM_018175937.2"/>
</dbReference>
<dbReference type="InterPro" id="IPR011057">
    <property type="entry name" value="Mss4-like_sf"/>
</dbReference>
<evidence type="ECO:0000256" key="1">
    <source>
        <dbReference type="ARBA" id="ARBA00005495"/>
    </source>
</evidence>
<name>A0A177BUK1_9PLEO</name>
<keyword evidence="3" id="KW-0862">Zinc</keyword>
<dbReference type="GO" id="GO:0046872">
    <property type="term" value="F:metal ion binding"/>
    <property type="evidence" value="ECO:0007669"/>
    <property type="project" value="UniProtKB-KW"/>
</dbReference>
<accession>A0A177BUK1</accession>
<dbReference type="GO" id="GO:0016846">
    <property type="term" value="F:carbon-sulfur lyase activity"/>
    <property type="evidence" value="ECO:0007669"/>
    <property type="project" value="InterPro"/>
</dbReference>
<keyword evidence="7" id="KW-1185">Reference proteome</keyword>
<evidence type="ECO:0000313" key="6">
    <source>
        <dbReference type="EMBL" id="OAF98650.1"/>
    </source>
</evidence>
<sequence>MAQQGGCMCGNIRYSVEGEPVSKALCHCADCRKITGSTYSTNAIFPSKQFNLTRGTPKQHSKTADTGNKITSHFCGDCGSTLFRETSAFEGAKIVKIGTLDDANALSDLKPGVELFAKNRIPWVEAVAGAQQKDAMS</sequence>
<dbReference type="InParanoid" id="A0A177BUK1"/>
<dbReference type="SUPFAM" id="SSF51316">
    <property type="entry name" value="Mss4-like"/>
    <property type="match status" value="1"/>
</dbReference>
<dbReference type="AlphaFoldDB" id="A0A177BUK1"/>
<dbReference type="GeneID" id="28759423"/>
<dbReference type="PANTHER" id="PTHR33337">
    <property type="entry name" value="GFA DOMAIN-CONTAINING PROTEIN"/>
    <property type="match status" value="1"/>
</dbReference>
<dbReference type="PANTHER" id="PTHR33337:SF30">
    <property type="entry name" value="DUF636 DOMAIN PROTEIN (AFU_ORTHOLOGUE AFUA_1G03180)"/>
    <property type="match status" value="1"/>
</dbReference>
<dbReference type="PROSITE" id="PS51891">
    <property type="entry name" value="CENP_V_GFA"/>
    <property type="match status" value="1"/>
</dbReference>
<dbReference type="Pfam" id="PF04828">
    <property type="entry name" value="GFA"/>
    <property type="match status" value="1"/>
</dbReference>
<dbReference type="EMBL" id="KV441565">
    <property type="protein sequence ID" value="OAF98650.1"/>
    <property type="molecule type" value="Genomic_DNA"/>
</dbReference>
<evidence type="ECO:0000256" key="3">
    <source>
        <dbReference type="ARBA" id="ARBA00022833"/>
    </source>
</evidence>